<name>A0A7W9YA49_9HYPH</name>
<gene>
    <name evidence="1" type="ORF">HNQ72_004680</name>
</gene>
<protein>
    <submittedName>
        <fullName evidence="1">Uncharacterized protein</fullName>
    </submittedName>
</protein>
<keyword evidence="2" id="KW-1185">Reference proteome</keyword>
<organism evidence="1 2">
    <name type="scientific">Rhizobium wenxiniae</name>
    <dbReference type="NCBI Taxonomy" id="1737357"/>
    <lineage>
        <taxon>Bacteria</taxon>
        <taxon>Pseudomonadati</taxon>
        <taxon>Pseudomonadota</taxon>
        <taxon>Alphaproteobacteria</taxon>
        <taxon>Hyphomicrobiales</taxon>
        <taxon>Rhizobiaceae</taxon>
        <taxon>Rhizobium/Agrobacterium group</taxon>
        <taxon>Rhizobium</taxon>
    </lineage>
</organism>
<evidence type="ECO:0000313" key="1">
    <source>
        <dbReference type="EMBL" id="MBB6164835.1"/>
    </source>
</evidence>
<reference evidence="1 2" key="1">
    <citation type="submission" date="2020-08" db="EMBL/GenBank/DDBJ databases">
        <title>Genomic Encyclopedia of Type Strains, Phase IV (KMG-IV): sequencing the most valuable type-strain genomes for metagenomic binning, comparative biology and taxonomic classification.</title>
        <authorList>
            <person name="Goeker M."/>
        </authorList>
    </citation>
    <scope>NUCLEOTIDE SEQUENCE [LARGE SCALE GENOMIC DNA]</scope>
    <source>
        <strain evidence="1 2">DSM 100734</strain>
    </source>
</reference>
<proteinExistence type="predicted"/>
<accession>A0A7W9YA49</accession>
<dbReference type="EMBL" id="JACHEG010000006">
    <property type="protein sequence ID" value="MBB6164835.1"/>
    <property type="molecule type" value="Genomic_DNA"/>
</dbReference>
<comment type="caution">
    <text evidence="1">The sequence shown here is derived from an EMBL/GenBank/DDBJ whole genome shotgun (WGS) entry which is preliminary data.</text>
</comment>
<dbReference type="AlphaFoldDB" id="A0A7W9YA49"/>
<evidence type="ECO:0000313" key="2">
    <source>
        <dbReference type="Proteomes" id="UP000547879"/>
    </source>
</evidence>
<sequence>MYHDAGEAAFSSHIKHIEEAAVDSIDTNLRLRGTSEWTEMLVKSRASNFVPTLLTPFTYDRA</sequence>
<dbReference type="Proteomes" id="UP000547879">
    <property type="component" value="Unassembled WGS sequence"/>
</dbReference>